<dbReference type="EMBL" id="CAJMXA010003983">
    <property type="protein sequence ID" value="CAE6530107.1"/>
    <property type="molecule type" value="Genomic_DNA"/>
</dbReference>
<dbReference type="Proteomes" id="UP000663853">
    <property type="component" value="Unassembled WGS sequence"/>
</dbReference>
<protein>
    <submittedName>
        <fullName evidence="1">Uncharacterized protein</fullName>
    </submittedName>
</protein>
<dbReference type="AlphaFoldDB" id="A0A8H3DGP4"/>
<name>A0A8H3DGP4_9AGAM</name>
<sequence length="597" mass="67960">MFHHCLLNSPIYSHPTSTPVSTRITSTNMSWGWLGSSGNSSLAWSMGNGGKGRLVLEFPFPLDKGWYQEQSCTQFQTFEHRKERKGFQHEFIVLKLVNGSVCRIERMGDPDARFDALSQRGSVAYDMMQCFQSENEAYLTTSDVVAEVTLPCTFDLMDILKICRAIHEGGKTRNYTLQVFNCYFFSLAIQVCLTRLVAHWEDGAALVDWLLALRDVLEALPEQLRPPAELPSLGEEPICFRLYYILVQGECYSGSISLLLNKIKCNFQDQIAGLKDFNVCEELACRINTVLWYSSMHSSLDQFIEEKCQEIFNGILIESVNACVTVLPPSASTSHESLKNLRRQLLLLLAKLFPLARSAMDSNITYVSRPSPTSRRVMMKPVHQPDSWFGNKEAKISILNFEGQPVAQITRDTMANWYRWIIKHFPYLALWILHTFLGIWGITVFTPGTNVAHCVFFEEGLGDILTELECLEPITHSDLERLVNQPCGMTQNQVAIWKKSPCADICDYIKQQVSVDILKSIEEHKPKVKFRSKEQPEFMETNISDFQRHIFGRIVAHAQAVERAWLGSASKIQTELEDMLSQVWGLIREENIVGKVS</sequence>
<comment type="caution">
    <text evidence="1">The sequence shown here is derived from an EMBL/GenBank/DDBJ whole genome shotgun (WGS) entry which is preliminary data.</text>
</comment>
<proteinExistence type="predicted"/>
<accession>A0A8H3DGP4</accession>
<evidence type="ECO:0000313" key="1">
    <source>
        <dbReference type="EMBL" id="CAE6530107.1"/>
    </source>
</evidence>
<reference evidence="1" key="1">
    <citation type="submission" date="2021-01" db="EMBL/GenBank/DDBJ databases">
        <authorList>
            <person name="Kaushik A."/>
        </authorList>
    </citation>
    <scope>NUCLEOTIDE SEQUENCE</scope>
    <source>
        <strain evidence="1">AG6-10EEA</strain>
    </source>
</reference>
<gene>
    <name evidence="1" type="ORF">RDB_LOCUS166487</name>
</gene>
<organism evidence="1 2">
    <name type="scientific">Rhizoctonia solani</name>
    <dbReference type="NCBI Taxonomy" id="456999"/>
    <lineage>
        <taxon>Eukaryota</taxon>
        <taxon>Fungi</taxon>
        <taxon>Dikarya</taxon>
        <taxon>Basidiomycota</taxon>
        <taxon>Agaricomycotina</taxon>
        <taxon>Agaricomycetes</taxon>
        <taxon>Cantharellales</taxon>
        <taxon>Ceratobasidiaceae</taxon>
        <taxon>Rhizoctonia</taxon>
    </lineage>
</organism>
<evidence type="ECO:0000313" key="2">
    <source>
        <dbReference type="Proteomes" id="UP000663853"/>
    </source>
</evidence>